<dbReference type="Gene3D" id="1.50.10.10">
    <property type="match status" value="1"/>
</dbReference>
<evidence type="ECO:0000259" key="1">
    <source>
        <dbReference type="Pfam" id="PF17389"/>
    </source>
</evidence>
<feature type="domain" description="Glycosyl hydrolase family 78 alpha-rhamnosidase N-terminal" evidence="2">
    <location>
        <begin position="18"/>
        <end position="157"/>
    </location>
</feature>
<accession>A0ABP7LIR6</accession>
<organism evidence="3 4">
    <name type="scientific">Gibbsiella dentisursi</name>
    <dbReference type="NCBI Taxonomy" id="796890"/>
    <lineage>
        <taxon>Bacteria</taxon>
        <taxon>Pseudomonadati</taxon>
        <taxon>Pseudomonadota</taxon>
        <taxon>Gammaproteobacteria</taxon>
        <taxon>Enterobacterales</taxon>
        <taxon>Yersiniaceae</taxon>
        <taxon>Gibbsiella</taxon>
    </lineage>
</organism>
<dbReference type="PANTHER" id="PTHR34987">
    <property type="entry name" value="C, PUTATIVE (AFU_ORTHOLOGUE AFUA_3G02880)-RELATED"/>
    <property type="match status" value="1"/>
</dbReference>
<dbReference type="RefSeq" id="WP_346081889.1">
    <property type="nucleotide sequence ID" value="NZ_BAABDG010000007.1"/>
</dbReference>
<gene>
    <name evidence="3" type="ORF">GCM10022405_28700</name>
</gene>
<dbReference type="InterPro" id="IPR049164">
    <property type="entry name" value="Glyco_hydro_78_N"/>
</dbReference>
<feature type="domain" description="Alpha-L-rhamnosidase six-hairpin glycosidase" evidence="1">
    <location>
        <begin position="174"/>
        <end position="508"/>
    </location>
</feature>
<dbReference type="EMBL" id="BAABDG010000007">
    <property type="protein sequence ID" value="GAA3901813.1"/>
    <property type="molecule type" value="Genomic_DNA"/>
</dbReference>
<dbReference type="PANTHER" id="PTHR34987:SF4">
    <property type="entry name" value="ALPHA-L-RHAMNOSIDASE C-TERMINAL DOMAIN-CONTAINING PROTEIN"/>
    <property type="match status" value="1"/>
</dbReference>
<reference evidence="4" key="1">
    <citation type="journal article" date="2019" name="Int. J. Syst. Evol. Microbiol.">
        <title>The Global Catalogue of Microorganisms (GCM) 10K type strain sequencing project: providing services to taxonomists for standard genome sequencing and annotation.</title>
        <authorList>
            <consortium name="The Broad Institute Genomics Platform"/>
            <consortium name="The Broad Institute Genome Sequencing Center for Infectious Disease"/>
            <person name="Wu L."/>
            <person name="Ma J."/>
        </authorList>
    </citation>
    <scope>NUCLEOTIDE SEQUENCE [LARGE SCALE GENOMIC DNA]</scope>
    <source>
        <strain evidence="4">JCM 17201</strain>
    </source>
</reference>
<dbReference type="Pfam" id="PF21104">
    <property type="entry name" value="Glyco_hydro_78_N"/>
    <property type="match status" value="1"/>
</dbReference>
<evidence type="ECO:0000313" key="3">
    <source>
        <dbReference type="EMBL" id="GAA3901813.1"/>
    </source>
</evidence>
<name>A0ABP7LIR6_9GAMM</name>
<keyword evidence="4" id="KW-1185">Reference proteome</keyword>
<dbReference type="InterPro" id="IPR035396">
    <property type="entry name" value="Bac_rhamnosid6H"/>
</dbReference>
<dbReference type="Proteomes" id="UP001499994">
    <property type="component" value="Unassembled WGS sequence"/>
</dbReference>
<comment type="caution">
    <text evidence="3">The sequence shown here is derived from an EMBL/GenBank/DDBJ whole genome shotgun (WGS) entry which is preliminary data.</text>
</comment>
<dbReference type="InterPro" id="IPR008928">
    <property type="entry name" value="6-hairpin_glycosidase_sf"/>
</dbReference>
<proteinExistence type="predicted"/>
<dbReference type="InterPro" id="IPR012341">
    <property type="entry name" value="6hp_glycosidase-like_sf"/>
</dbReference>
<evidence type="ECO:0000259" key="2">
    <source>
        <dbReference type="Pfam" id="PF21104"/>
    </source>
</evidence>
<sequence length="516" mass="58177">MAEILKPSLKETPYPAIDVVVPREDKTNLLGVVMDNQYGIAELPGKSFKNGESFIIDFGEHYTGYLTFTLGWKGVSCDAPVRLRLIFGEVSTDVAQPLYPYKGWISASWLPDEVLNVDFLPQQVRIVRRHGFRYVKIEVISTSSNFSATFSDLQVQAVSSAGADRLRPANYPSPMLRDIDRVSIRTLHECMQTCFEDGPKRDRRLWVGDLRLQALVNYASFNNTALVRRCLYLFAGLQREDGYITACVYEKPQPRIGEVVLIDYAALFGSIVLDYLHATKDTQTAAELWPVAKQQLELALKNVNAQGLFVAPEKDYVFIDWNPGQDQSEALKGLDKQAAMQGLLIYSCQQGLVLAREVGRQQEAVDIENKVALMKQAAVRQFFDQSQGVFVSGEKRQVSWASQAWMALANVLPREQMAQALQRVMAMPQAVRPMTPYLYHHMVDALIRCGLKLQAQSLVETYWGAMVSTGTNTFWEAFDPQNPLSSPYGSKQIDSYCHAWSCTPSYFIRNGFAQRE</sequence>
<protein>
    <submittedName>
        <fullName evidence="3">Alpha-L-rhamnosidase</fullName>
    </submittedName>
</protein>
<dbReference type="SUPFAM" id="SSF48208">
    <property type="entry name" value="Six-hairpin glycosidases"/>
    <property type="match status" value="1"/>
</dbReference>
<dbReference type="Pfam" id="PF17389">
    <property type="entry name" value="Bac_rhamnosid6H"/>
    <property type="match status" value="1"/>
</dbReference>
<evidence type="ECO:0000313" key="4">
    <source>
        <dbReference type="Proteomes" id="UP001499994"/>
    </source>
</evidence>